<evidence type="ECO:0000313" key="3">
    <source>
        <dbReference type="EMBL" id="KAF1985495.1"/>
    </source>
</evidence>
<feature type="domain" description="Serine hydrolase" evidence="2">
    <location>
        <begin position="135"/>
        <end position="203"/>
    </location>
</feature>
<protein>
    <recommendedName>
        <fullName evidence="2">Serine hydrolase domain-containing protein</fullName>
    </recommendedName>
</protein>
<dbReference type="GO" id="GO:0005737">
    <property type="term" value="C:cytoplasm"/>
    <property type="evidence" value="ECO:0007669"/>
    <property type="project" value="TreeGrafter"/>
</dbReference>
<feature type="domain" description="Serine hydrolase" evidence="2">
    <location>
        <begin position="2"/>
        <end position="131"/>
    </location>
</feature>
<evidence type="ECO:0000313" key="4">
    <source>
        <dbReference type="Proteomes" id="UP000800041"/>
    </source>
</evidence>
<dbReference type="InterPro" id="IPR029058">
    <property type="entry name" value="AB_hydrolase_fold"/>
</dbReference>
<dbReference type="Pfam" id="PF03959">
    <property type="entry name" value="FSH1"/>
    <property type="match status" value="2"/>
</dbReference>
<accession>A0A6G1GX36</accession>
<reference evidence="3" key="1">
    <citation type="journal article" date="2020" name="Stud. Mycol.">
        <title>101 Dothideomycetes genomes: a test case for predicting lifestyles and emergence of pathogens.</title>
        <authorList>
            <person name="Haridas S."/>
            <person name="Albert R."/>
            <person name="Binder M."/>
            <person name="Bloem J."/>
            <person name="Labutti K."/>
            <person name="Salamov A."/>
            <person name="Andreopoulos B."/>
            <person name="Baker S."/>
            <person name="Barry K."/>
            <person name="Bills G."/>
            <person name="Bluhm B."/>
            <person name="Cannon C."/>
            <person name="Castanera R."/>
            <person name="Culley D."/>
            <person name="Daum C."/>
            <person name="Ezra D."/>
            <person name="Gonzalez J."/>
            <person name="Henrissat B."/>
            <person name="Kuo A."/>
            <person name="Liang C."/>
            <person name="Lipzen A."/>
            <person name="Lutzoni F."/>
            <person name="Magnuson J."/>
            <person name="Mondo S."/>
            <person name="Nolan M."/>
            <person name="Ohm R."/>
            <person name="Pangilinan J."/>
            <person name="Park H.-J."/>
            <person name="Ramirez L."/>
            <person name="Alfaro M."/>
            <person name="Sun H."/>
            <person name="Tritt A."/>
            <person name="Yoshinaga Y."/>
            <person name="Zwiers L.-H."/>
            <person name="Turgeon B."/>
            <person name="Goodwin S."/>
            <person name="Spatafora J."/>
            <person name="Crous P."/>
            <person name="Grigoriev I."/>
        </authorList>
    </citation>
    <scope>NUCLEOTIDE SEQUENCE</scope>
    <source>
        <strain evidence="3">CBS 113979</strain>
    </source>
</reference>
<proteinExistence type="predicted"/>
<dbReference type="GO" id="GO:0016787">
    <property type="term" value="F:hydrolase activity"/>
    <property type="evidence" value="ECO:0007669"/>
    <property type="project" value="UniProtKB-KW"/>
</dbReference>
<evidence type="ECO:0000256" key="1">
    <source>
        <dbReference type="ARBA" id="ARBA00022801"/>
    </source>
</evidence>
<dbReference type="SUPFAM" id="SSF53474">
    <property type="entry name" value="alpha/beta-Hydrolases"/>
    <property type="match status" value="1"/>
</dbReference>
<dbReference type="InterPro" id="IPR050593">
    <property type="entry name" value="LovG"/>
</dbReference>
<dbReference type="Gene3D" id="3.40.50.1820">
    <property type="entry name" value="alpha/beta hydrolase"/>
    <property type="match status" value="1"/>
</dbReference>
<dbReference type="PANTHER" id="PTHR48070">
    <property type="entry name" value="ESTERASE OVCA2"/>
    <property type="match status" value="1"/>
</dbReference>
<keyword evidence="1" id="KW-0378">Hydrolase</keyword>
<keyword evidence="4" id="KW-1185">Reference proteome</keyword>
<dbReference type="PANTHER" id="PTHR48070:SF6">
    <property type="entry name" value="ESTERASE OVCA2"/>
    <property type="match status" value="1"/>
</dbReference>
<evidence type="ECO:0000259" key="2">
    <source>
        <dbReference type="Pfam" id="PF03959"/>
    </source>
</evidence>
<dbReference type="GO" id="GO:0005634">
    <property type="term" value="C:nucleus"/>
    <property type="evidence" value="ECO:0007669"/>
    <property type="project" value="TreeGrafter"/>
</dbReference>
<dbReference type="EMBL" id="ML977162">
    <property type="protein sequence ID" value="KAF1985495.1"/>
    <property type="molecule type" value="Genomic_DNA"/>
</dbReference>
<dbReference type="OrthoDB" id="2094269at2759"/>
<dbReference type="InterPro" id="IPR005645">
    <property type="entry name" value="FSH-like_dom"/>
</dbReference>
<name>A0A6G1GX36_9PEZI</name>
<dbReference type="Proteomes" id="UP000800041">
    <property type="component" value="Unassembled WGS sequence"/>
</dbReference>
<gene>
    <name evidence="3" type="ORF">K402DRAFT_413325</name>
</gene>
<organism evidence="3 4">
    <name type="scientific">Aulographum hederae CBS 113979</name>
    <dbReference type="NCBI Taxonomy" id="1176131"/>
    <lineage>
        <taxon>Eukaryota</taxon>
        <taxon>Fungi</taxon>
        <taxon>Dikarya</taxon>
        <taxon>Ascomycota</taxon>
        <taxon>Pezizomycotina</taxon>
        <taxon>Dothideomycetes</taxon>
        <taxon>Pleosporomycetidae</taxon>
        <taxon>Aulographales</taxon>
        <taxon>Aulographaceae</taxon>
    </lineage>
</organism>
<dbReference type="AlphaFoldDB" id="A0A6G1GX36"/>
<sequence length="223" mass="24788">MAPRPRILCLHGWSANGAVHAQQLRKLTTLLSGTCDFIFPDGPHVLDPVAQRLDASADPANKTWIDYVAANSTEGPRAWWYAPDGLYGSEYWENFVGIEDSMAYIGKVMRDQGPVHAIWGFSQGACFASLLREFFFSAFKAGFRKYAELYEPGIAVPTLHIMGTTDPVVKGEGQALVRVCGEGARLLVFAGAHGIPRKEEDLAKIVEFVREYVRARERSRVRL</sequence>